<dbReference type="RefSeq" id="WP_162355941.1">
    <property type="nucleotide sequence ID" value="NZ_CP048209.1"/>
</dbReference>
<proteinExistence type="predicted"/>
<evidence type="ECO:0000313" key="1">
    <source>
        <dbReference type="EMBL" id="QHT59875.1"/>
    </source>
</evidence>
<dbReference type="EMBL" id="CP048209">
    <property type="protein sequence ID" value="QHT59875.1"/>
    <property type="molecule type" value="Genomic_DNA"/>
</dbReference>
<keyword evidence="2" id="KW-1185">Reference proteome</keyword>
<gene>
    <name evidence="1" type="ORF">GXP70_07875</name>
</gene>
<evidence type="ECO:0000313" key="2">
    <source>
        <dbReference type="Proteomes" id="UP000476064"/>
    </source>
</evidence>
<reference evidence="1 2" key="1">
    <citation type="submission" date="2020-01" db="EMBL/GenBank/DDBJ databases">
        <title>Paenibacillus sp. nov., isolated from tomato rhizosphere.</title>
        <authorList>
            <person name="Weon H.-Y."/>
            <person name="Lee S.A."/>
        </authorList>
    </citation>
    <scope>NUCLEOTIDE SEQUENCE [LARGE SCALE GENOMIC DNA]</scope>
    <source>
        <strain evidence="1 2">12200R-189</strain>
    </source>
</reference>
<accession>A0A6C0G4P0</accession>
<organism evidence="1 2">
    <name type="scientific">Paenibacillus lycopersici</name>
    <dbReference type="NCBI Taxonomy" id="2704462"/>
    <lineage>
        <taxon>Bacteria</taxon>
        <taxon>Bacillati</taxon>
        <taxon>Bacillota</taxon>
        <taxon>Bacilli</taxon>
        <taxon>Bacillales</taxon>
        <taxon>Paenibacillaceae</taxon>
        <taxon>Paenibacillus</taxon>
    </lineage>
</organism>
<name>A0A6C0G4P0_9BACL</name>
<dbReference type="Proteomes" id="UP000476064">
    <property type="component" value="Chromosome"/>
</dbReference>
<sequence length="68" mass="7981">MTEQYCLYDPRKPSSFIEIKPEDYQDVKVAKTSLQIFLYMEEKLNFVVERKGNNGNIIIEFSHSSSQC</sequence>
<dbReference type="KEGG" id="plyc:GXP70_07875"/>
<protein>
    <submittedName>
        <fullName evidence="1">Uncharacterized protein</fullName>
    </submittedName>
</protein>
<dbReference type="AlphaFoldDB" id="A0A6C0G4P0"/>